<evidence type="ECO:0000313" key="1">
    <source>
        <dbReference type="EMBL" id="KAJ4475320.1"/>
    </source>
</evidence>
<reference evidence="1" key="1">
    <citation type="submission" date="2022-08" db="EMBL/GenBank/DDBJ databases">
        <authorList>
            <consortium name="DOE Joint Genome Institute"/>
            <person name="Min B."/>
            <person name="Riley R."/>
            <person name="Sierra-Patev S."/>
            <person name="Naranjo-Ortiz M."/>
            <person name="Looney B."/>
            <person name="Konkel Z."/>
            <person name="Slot J.C."/>
            <person name="Sakamoto Y."/>
            <person name="Steenwyk J.L."/>
            <person name="Rokas A."/>
            <person name="Carro J."/>
            <person name="Camarero S."/>
            <person name="Ferreira P."/>
            <person name="Molpeceres G."/>
            <person name="Ruiz-Duenas F.J."/>
            <person name="Serrano A."/>
            <person name="Henrissat B."/>
            <person name="Drula E."/>
            <person name="Hughes K.W."/>
            <person name="Mata J.L."/>
            <person name="Ishikawa N.K."/>
            <person name="Vargas-Isla R."/>
            <person name="Ushijima S."/>
            <person name="Smith C.A."/>
            <person name="Ahrendt S."/>
            <person name="Andreopoulos W."/>
            <person name="He G."/>
            <person name="Labutti K."/>
            <person name="Lipzen A."/>
            <person name="Ng V."/>
            <person name="Sandor L."/>
            <person name="Barry K."/>
            <person name="Martinez A.T."/>
            <person name="Xiao Y."/>
            <person name="Gibbons J.G."/>
            <person name="Terashima K."/>
            <person name="Hibbett D.S."/>
            <person name="Grigoriev I.V."/>
        </authorList>
    </citation>
    <scope>NUCLEOTIDE SEQUENCE</scope>
    <source>
        <strain evidence="1">Sp2 HRB7682 ss15</strain>
    </source>
</reference>
<accession>A0A9W9DKS5</accession>
<dbReference type="AlphaFoldDB" id="A0A9W9DKS5"/>
<dbReference type="Proteomes" id="UP001150238">
    <property type="component" value="Unassembled WGS sequence"/>
</dbReference>
<gene>
    <name evidence="1" type="ORF">C8J55DRAFT_126618</name>
</gene>
<name>A0A9W9DKS5_9AGAR</name>
<dbReference type="Pfam" id="PF21858">
    <property type="entry name" value="DUF6914"/>
    <property type="match status" value="1"/>
</dbReference>
<proteinExistence type="predicted"/>
<comment type="caution">
    <text evidence="1">The sequence shown here is derived from an EMBL/GenBank/DDBJ whole genome shotgun (WGS) entry which is preliminary data.</text>
</comment>
<organism evidence="1 2">
    <name type="scientific">Lentinula lateritia</name>
    <dbReference type="NCBI Taxonomy" id="40482"/>
    <lineage>
        <taxon>Eukaryota</taxon>
        <taxon>Fungi</taxon>
        <taxon>Dikarya</taxon>
        <taxon>Basidiomycota</taxon>
        <taxon>Agaricomycotina</taxon>
        <taxon>Agaricomycetes</taxon>
        <taxon>Agaricomycetidae</taxon>
        <taxon>Agaricales</taxon>
        <taxon>Marasmiineae</taxon>
        <taxon>Omphalotaceae</taxon>
        <taxon>Lentinula</taxon>
    </lineage>
</organism>
<sequence length="182" mass="21250">MNTTRKDISTAYIALYRREEEGSVPTSFHWALCYLPRDFNDDTTQGFYVYQVVDESGIWEQSRVDHNPIRVEHIQRFHIVIKLGDIFTDINTVSEFTASQPATQDDTPLLETHKKWSCALWIIRVLSDLQEAELFSNIPLYTEADKVKFYRRIYSIGALASGDPDSDYPIYYRGMVKMTQYK</sequence>
<reference evidence="1" key="2">
    <citation type="journal article" date="2023" name="Proc. Natl. Acad. Sci. U.S.A.">
        <title>A global phylogenomic analysis of the shiitake genus Lentinula.</title>
        <authorList>
            <person name="Sierra-Patev S."/>
            <person name="Min B."/>
            <person name="Naranjo-Ortiz M."/>
            <person name="Looney B."/>
            <person name="Konkel Z."/>
            <person name="Slot J.C."/>
            <person name="Sakamoto Y."/>
            <person name="Steenwyk J.L."/>
            <person name="Rokas A."/>
            <person name="Carro J."/>
            <person name="Camarero S."/>
            <person name="Ferreira P."/>
            <person name="Molpeceres G."/>
            <person name="Ruiz-Duenas F.J."/>
            <person name="Serrano A."/>
            <person name="Henrissat B."/>
            <person name="Drula E."/>
            <person name="Hughes K.W."/>
            <person name="Mata J.L."/>
            <person name="Ishikawa N.K."/>
            <person name="Vargas-Isla R."/>
            <person name="Ushijima S."/>
            <person name="Smith C.A."/>
            <person name="Donoghue J."/>
            <person name="Ahrendt S."/>
            <person name="Andreopoulos W."/>
            <person name="He G."/>
            <person name="LaButti K."/>
            <person name="Lipzen A."/>
            <person name="Ng V."/>
            <person name="Riley R."/>
            <person name="Sandor L."/>
            <person name="Barry K."/>
            <person name="Martinez A.T."/>
            <person name="Xiao Y."/>
            <person name="Gibbons J.G."/>
            <person name="Terashima K."/>
            <person name="Grigoriev I.V."/>
            <person name="Hibbett D."/>
        </authorList>
    </citation>
    <scope>NUCLEOTIDE SEQUENCE</scope>
    <source>
        <strain evidence="1">Sp2 HRB7682 ss15</strain>
    </source>
</reference>
<dbReference type="InterPro" id="IPR054208">
    <property type="entry name" value="DUF6914"/>
</dbReference>
<protein>
    <submittedName>
        <fullName evidence="1">Uncharacterized protein</fullName>
    </submittedName>
</protein>
<evidence type="ECO:0000313" key="2">
    <source>
        <dbReference type="Proteomes" id="UP001150238"/>
    </source>
</evidence>
<dbReference type="EMBL" id="JANVFS010000022">
    <property type="protein sequence ID" value="KAJ4475320.1"/>
    <property type="molecule type" value="Genomic_DNA"/>
</dbReference>